<evidence type="ECO:0000313" key="1">
    <source>
        <dbReference type="EMBL" id="KAF6397204.1"/>
    </source>
</evidence>
<comment type="caution">
    <text evidence="1">The sequence shown here is derived from an EMBL/GenBank/DDBJ whole genome shotgun (WGS) entry which is preliminary data.</text>
</comment>
<organism evidence="1 2">
    <name type="scientific">Rousettus aegyptiacus</name>
    <name type="common">Egyptian fruit bat</name>
    <name type="synonym">Pteropus aegyptiacus</name>
    <dbReference type="NCBI Taxonomy" id="9407"/>
    <lineage>
        <taxon>Eukaryota</taxon>
        <taxon>Metazoa</taxon>
        <taxon>Chordata</taxon>
        <taxon>Craniata</taxon>
        <taxon>Vertebrata</taxon>
        <taxon>Euteleostomi</taxon>
        <taxon>Mammalia</taxon>
        <taxon>Eutheria</taxon>
        <taxon>Laurasiatheria</taxon>
        <taxon>Chiroptera</taxon>
        <taxon>Yinpterochiroptera</taxon>
        <taxon>Pteropodoidea</taxon>
        <taxon>Pteropodidae</taxon>
        <taxon>Rousettinae</taxon>
        <taxon>Rousettus</taxon>
    </lineage>
</organism>
<protein>
    <submittedName>
        <fullName evidence="1">Uncharacterized protein</fullName>
    </submittedName>
</protein>
<keyword evidence="2" id="KW-1185">Reference proteome</keyword>
<reference evidence="1 2" key="1">
    <citation type="journal article" date="2020" name="Nature">
        <title>Six reference-quality genomes reveal evolution of bat adaptations.</title>
        <authorList>
            <person name="Jebb D."/>
            <person name="Huang Z."/>
            <person name="Pippel M."/>
            <person name="Hughes G.M."/>
            <person name="Lavrichenko K."/>
            <person name="Devanna P."/>
            <person name="Winkler S."/>
            <person name="Jermiin L.S."/>
            <person name="Skirmuntt E.C."/>
            <person name="Katzourakis A."/>
            <person name="Burkitt-Gray L."/>
            <person name="Ray D.A."/>
            <person name="Sullivan K.A.M."/>
            <person name="Roscito J.G."/>
            <person name="Kirilenko B.M."/>
            <person name="Davalos L.M."/>
            <person name="Corthals A.P."/>
            <person name="Power M.L."/>
            <person name="Jones G."/>
            <person name="Ransome R.D."/>
            <person name="Dechmann D.K.N."/>
            <person name="Locatelli A.G."/>
            <person name="Puechmaille S.J."/>
            <person name="Fedrigo O."/>
            <person name="Jarvis E.D."/>
            <person name="Hiller M."/>
            <person name="Vernes S.C."/>
            <person name="Myers E.W."/>
            <person name="Teeling E.C."/>
        </authorList>
    </citation>
    <scope>NUCLEOTIDE SEQUENCE [LARGE SCALE GENOMIC DNA]</scope>
    <source>
        <strain evidence="1">MRouAeg1</strain>
        <tissue evidence="1">Muscle</tissue>
    </source>
</reference>
<gene>
    <name evidence="1" type="ORF">HJG63_009846</name>
</gene>
<proteinExistence type="predicted"/>
<name>A0A7J8BES2_ROUAE</name>
<sequence>MAITASFPMCSQACICLRAHSRLHWQPRSPRLSGSGVCHCIGFQRPGPHLPLYLDPLIKAKTLIDFILSLSSIQSFSPDTGPNFYSIISSEHSLAALSSLPLPPASATSPKPLVSCVKIGEAGEKRSLGGDKALYDDIAFICGQGSK</sequence>
<evidence type="ECO:0000313" key="2">
    <source>
        <dbReference type="Proteomes" id="UP000593571"/>
    </source>
</evidence>
<dbReference type="EMBL" id="JACASE010000017">
    <property type="protein sequence ID" value="KAF6397204.1"/>
    <property type="molecule type" value="Genomic_DNA"/>
</dbReference>
<accession>A0A7J8BES2</accession>
<dbReference type="AlphaFoldDB" id="A0A7J8BES2"/>
<dbReference type="Proteomes" id="UP000593571">
    <property type="component" value="Unassembled WGS sequence"/>
</dbReference>